<keyword evidence="3" id="KW-1185">Reference proteome</keyword>
<feature type="transmembrane region" description="Helical" evidence="1">
    <location>
        <begin position="20"/>
        <end position="45"/>
    </location>
</feature>
<dbReference type="Proteomes" id="UP001492380">
    <property type="component" value="Unassembled WGS sequence"/>
</dbReference>
<sequence length="109" mass="12203">MSHLSSVVCCSPRLVALFRFPAVFALVFVVQSAAPAFLFIIACVYPPVHPSFARFRLSVILYWSALFVVLALYLSCRPLLDRARSFARSFLSFCCLLSRPSVCLFIFSA</sequence>
<dbReference type="EMBL" id="JBBWRZ010000007">
    <property type="protein sequence ID" value="KAK8232092.1"/>
    <property type="molecule type" value="Genomic_DNA"/>
</dbReference>
<protein>
    <recommendedName>
        <fullName evidence="4">Transmembrane protein</fullName>
    </recommendedName>
</protein>
<evidence type="ECO:0008006" key="4">
    <source>
        <dbReference type="Google" id="ProtNLM"/>
    </source>
</evidence>
<proteinExistence type="predicted"/>
<comment type="caution">
    <text evidence="2">The sequence shown here is derived from an EMBL/GenBank/DDBJ whole genome shotgun (WGS) entry which is preliminary data.</text>
</comment>
<evidence type="ECO:0000256" key="1">
    <source>
        <dbReference type="SAM" id="Phobius"/>
    </source>
</evidence>
<evidence type="ECO:0000313" key="2">
    <source>
        <dbReference type="EMBL" id="KAK8232092.1"/>
    </source>
</evidence>
<gene>
    <name evidence="2" type="ORF">HDK90DRAFT_297322</name>
</gene>
<evidence type="ECO:0000313" key="3">
    <source>
        <dbReference type="Proteomes" id="UP001492380"/>
    </source>
</evidence>
<feature type="transmembrane region" description="Helical" evidence="1">
    <location>
        <begin position="57"/>
        <end position="74"/>
    </location>
</feature>
<reference evidence="2 3" key="1">
    <citation type="submission" date="2024-04" db="EMBL/GenBank/DDBJ databases">
        <title>Phyllosticta paracitricarpa is synonymous to the EU quarantine fungus P. citricarpa based on phylogenomic analyses.</title>
        <authorList>
            <consortium name="Lawrence Berkeley National Laboratory"/>
            <person name="Van Ingen-Buijs V.A."/>
            <person name="Van Westerhoven A.C."/>
            <person name="Haridas S."/>
            <person name="Skiadas P."/>
            <person name="Martin F."/>
            <person name="Groenewald J.Z."/>
            <person name="Crous P.W."/>
            <person name="Seidl M.F."/>
        </authorList>
    </citation>
    <scope>NUCLEOTIDE SEQUENCE [LARGE SCALE GENOMIC DNA]</scope>
    <source>
        <strain evidence="2 3">CBS 123374</strain>
    </source>
</reference>
<keyword evidence="1" id="KW-1133">Transmembrane helix</keyword>
<keyword evidence="1" id="KW-0812">Transmembrane</keyword>
<organism evidence="2 3">
    <name type="scientific">Phyllosticta capitalensis</name>
    <dbReference type="NCBI Taxonomy" id="121624"/>
    <lineage>
        <taxon>Eukaryota</taxon>
        <taxon>Fungi</taxon>
        <taxon>Dikarya</taxon>
        <taxon>Ascomycota</taxon>
        <taxon>Pezizomycotina</taxon>
        <taxon>Dothideomycetes</taxon>
        <taxon>Dothideomycetes incertae sedis</taxon>
        <taxon>Botryosphaeriales</taxon>
        <taxon>Phyllostictaceae</taxon>
        <taxon>Phyllosticta</taxon>
    </lineage>
</organism>
<keyword evidence="1" id="KW-0472">Membrane</keyword>
<accession>A0ABR1YJW0</accession>
<feature type="transmembrane region" description="Helical" evidence="1">
    <location>
        <begin position="86"/>
        <end position="107"/>
    </location>
</feature>
<name>A0ABR1YJW0_9PEZI</name>